<evidence type="ECO:0000256" key="2">
    <source>
        <dbReference type="ARBA" id="ARBA00023136"/>
    </source>
</evidence>
<protein>
    <recommendedName>
        <fullName evidence="6">Phospholipid/glycerol acyltransferase domain-containing protein</fullName>
    </recommendedName>
</protein>
<dbReference type="Proteomes" id="UP000834106">
    <property type="component" value="Chromosome 7"/>
</dbReference>
<feature type="transmembrane region" description="Helical" evidence="3">
    <location>
        <begin position="21"/>
        <end position="47"/>
    </location>
</feature>
<sequence length="150" mass="17007">MNTSAGNFFEAINFPRWKIGLLADLLCYIIYIHMVLFGFILGIVNLFCCLISTLQSSCPDLGLYWDGRFVIQTAFHRYRDLNIGDPLPVKKHLVNKGEKDLKMMGEILSRGNIVVCPEGTTCREPYLLRFSPLFAELSDDIIPVALYGKL</sequence>
<accession>A0AAD2DSD7</accession>
<dbReference type="AlphaFoldDB" id="A0AAD2DSD7"/>
<gene>
    <name evidence="4" type="ORF">FPE_LOCUS12004</name>
</gene>
<name>A0AAD2DSD7_9LAMI</name>
<dbReference type="SUPFAM" id="SSF69593">
    <property type="entry name" value="Glycerol-3-phosphate (1)-acyltransferase"/>
    <property type="match status" value="1"/>
</dbReference>
<dbReference type="EMBL" id="OU503042">
    <property type="protein sequence ID" value="CAI9764574.1"/>
    <property type="molecule type" value="Genomic_DNA"/>
</dbReference>
<dbReference type="PANTHER" id="PTHR15486:SF62">
    <property type="entry name" value="GLYCEROL-3-PHOSPHATE ACYLTRANSFERASE 2-RELATED"/>
    <property type="match status" value="1"/>
</dbReference>
<dbReference type="GO" id="GO:0010143">
    <property type="term" value="P:cutin biosynthetic process"/>
    <property type="evidence" value="ECO:0007669"/>
    <property type="project" value="TreeGrafter"/>
</dbReference>
<keyword evidence="5" id="KW-1185">Reference proteome</keyword>
<comment type="subcellular location">
    <subcellularLocation>
        <location evidence="1">Membrane</location>
    </subcellularLocation>
</comment>
<organism evidence="4 5">
    <name type="scientific">Fraxinus pennsylvanica</name>
    <dbReference type="NCBI Taxonomy" id="56036"/>
    <lineage>
        <taxon>Eukaryota</taxon>
        <taxon>Viridiplantae</taxon>
        <taxon>Streptophyta</taxon>
        <taxon>Embryophyta</taxon>
        <taxon>Tracheophyta</taxon>
        <taxon>Spermatophyta</taxon>
        <taxon>Magnoliopsida</taxon>
        <taxon>eudicotyledons</taxon>
        <taxon>Gunneridae</taxon>
        <taxon>Pentapetalae</taxon>
        <taxon>asterids</taxon>
        <taxon>lamiids</taxon>
        <taxon>Lamiales</taxon>
        <taxon>Oleaceae</taxon>
        <taxon>Oleeae</taxon>
        <taxon>Fraxinus</taxon>
    </lineage>
</organism>
<dbReference type="GO" id="GO:0016791">
    <property type="term" value="F:phosphatase activity"/>
    <property type="evidence" value="ECO:0007669"/>
    <property type="project" value="TreeGrafter"/>
</dbReference>
<reference evidence="4" key="1">
    <citation type="submission" date="2023-05" db="EMBL/GenBank/DDBJ databases">
        <authorList>
            <person name="Huff M."/>
        </authorList>
    </citation>
    <scope>NUCLEOTIDE SEQUENCE</scope>
</reference>
<evidence type="ECO:0000256" key="1">
    <source>
        <dbReference type="ARBA" id="ARBA00004370"/>
    </source>
</evidence>
<dbReference type="GO" id="GO:0090447">
    <property type="term" value="F:glycerol-3-phosphate 2-O-acyltransferase activity"/>
    <property type="evidence" value="ECO:0007669"/>
    <property type="project" value="TreeGrafter"/>
</dbReference>
<keyword evidence="3" id="KW-0812">Transmembrane</keyword>
<dbReference type="PANTHER" id="PTHR15486">
    <property type="entry name" value="ANCIENT UBIQUITOUS PROTEIN"/>
    <property type="match status" value="1"/>
</dbReference>
<keyword evidence="3" id="KW-1133">Transmembrane helix</keyword>
<evidence type="ECO:0000313" key="5">
    <source>
        <dbReference type="Proteomes" id="UP000834106"/>
    </source>
</evidence>
<keyword evidence="2 3" id="KW-0472">Membrane</keyword>
<dbReference type="GO" id="GO:0016020">
    <property type="term" value="C:membrane"/>
    <property type="evidence" value="ECO:0007669"/>
    <property type="project" value="UniProtKB-SubCell"/>
</dbReference>
<evidence type="ECO:0000313" key="4">
    <source>
        <dbReference type="EMBL" id="CAI9764574.1"/>
    </source>
</evidence>
<evidence type="ECO:0000256" key="3">
    <source>
        <dbReference type="SAM" id="Phobius"/>
    </source>
</evidence>
<proteinExistence type="predicted"/>
<evidence type="ECO:0008006" key="6">
    <source>
        <dbReference type="Google" id="ProtNLM"/>
    </source>
</evidence>